<dbReference type="OrthoDB" id="2310204at2759"/>
<keyword evidence="1" id="KW-0732">Signal</keyword>
<accession>A0A4S8M3L5</accession>
<proteinExistence type="predicted"/>
<organism evidence="2 3">
    <name type="scientific">Dendrothele bispora (strain CBS 962.96)</name>
    <dbReference type="NCBI Taxonomy" id="1314807"/>
    <lineage>
        <taxon>Eukaryota</taxon>
        <taxon>Fungi</taxon>
        <taxon>Dikarya</taxon>
        <taxon>Basidiomycota</taxon>
        <taxon>Agaricomycotina</taxon>
        <taxon>Agaricomycetes</taxon>
        <taxon>Agaricomycetidae</taxon>
        <taxon>Agaricales</taxon>
        <taxon>Agaricales incertae sedis</taxon>
        <taxon>Dendrothele</taxon>
    </lineage>
</organism>
<sequence length="234" mass="25125">MLSFTSLFTLLAWTIFFNIHVRALPIERCAEDAVDYFNPLDKGGSLLDKSAGLGEPLNVIISAKSSPEILSFTNHGFLNYARAIGFSIECLGFHSGTPQSANLGDGRGDVNETAVIRENFKVPVLGTCIESLIGGNHFRVFPQTGTEANSGALFLAVSKEEDVSESHNIVPDGYNIGRDELVQAAMGIRTHDGVKYNTTVTDITDLLQPGAEGINHGIAQDGIVKMLTVTIIDS</sequence>
<evidence type="ECO:0000313" key="2">
    <source>
        <dbReference type="EMBL" id="THU96756.1"/>
    </source>
</evidence>
<evidence type="ECO:0000313" key="3">
    <source>
        <dbReference type="Proteomes" id="UP000297245"/>
    </source>
</evidence>
<dbReference type="Proteomes" id="UP000297245">
    <property type="component" value="Unassembled WGS sequence"/>
</dbReference>
<dbReference type="AlphaFoldDB" id="A0A4S8M3L5"/>
<keyword evidence="3" id="KW-1185">Reference proteome</keyword>
<name>A0A4S8M3L5_DENBC</name>
<protein>
    <submittedName>
        <fullName evidence="2">Uncharacterized protein</fullName>
    </submittedName>
</protein>
<dbReference type="EMBL" id="ML179169">
    <property type="protein sequence ID" value="THU96756.1"/>
    <property type="molecule type" value="Genomic_DNA"/>
</dbReference>
<feature type="signal peptide" evidence="1">
    <location>
        <begin position="1"/>
        <end position="23"/>
    </location>
</feature>
<feature type="chain" id="PRO_5020807180" evidence="1">
    <location>
        <begin position="24"/>
        <end position="234"/>
    </location>
</feature>
<evidence type="ECO:0000256" key="1">
    <source>
        <dbReference type="SAM" id="SignalP"/>
    </source>
</evidence>
<reference evidence="2 3" key="1">
    <citation type="journal article" date="2019" name="Nat. Ecol. Evol.">
        <title>Megaphylogeny resolves global patterns of mushroom evolution.</title>
        <authorList>
            <person name="Varga T."/>
            <person name="Krizsan K."/>
            <person name="Foldi C."/>
            <person name="Dima B."/>
            <person name="Sanchez-Garcia M."/>
            <person name="Sanchez-Ramirez S."/>
            <person name="Szollosi G.J."/>
            <person name="Szarkandi J.G."/>
            <person name="Papp V."/>
            <person name="Albert L."/>
            <person name="Andreopoulos W."/>
            <person name="Angelini C."/>
            <person name="Antonin V."/>
            <person name="Barry K.W."/>
            <person name="Bougher N.L."/>
            <person name="Buchanan P."/>
            <person name="Buyck B."/>
            <person name="Bense V."/>
            <person name="Catcheside P."/>
            <person name="Chovatia M."/>
            <person name="Cooper J."/>
            <person name="Damon W."/>
            <person name="Desjardin D."/>
            <person name="Finy P."/>
            <person name="Geml J."/>
            <person name="Haridas S."/>
            <person name="Hughes K."/>
            <person name="Justo A."/>
            <person name="Karasinski D."/>
            <person name="Kautmanova I."/>
            <person name="Kiss B."/>
            <person name="Kocsube S."/>
            <person name="Kotiranta H."/>
            <person name="LaButti K.M."/>
            <person name="Lechner B.E."/>
            <person name="Liimatainen K."/>
            <person name="Lipzen A."/>
            <person name="Lukacs Z."/>
            <person name="Mihaltcheva S."/>
            <person name="Morgado L.N."/>
            <person name="Niskanen T."/>
            <person name="Noordeloos M.E."/>
            <person name="Ohm R.A."/>
            <person name="Ortiz-Santana B."/>
            <person name="Ovrebo C."/>
            <person name="Racz N."/>
            <person name="Riley R."/>
            <person name="Savchenko A."/>
            <person name="Shiryaev A."/>
            <person name="Soop K."/>
            <person name="Spirin V."/>
            <person name="Szebenyi C."/>
            <person name="Tomsovsky M."/>
            <person name="Tulloss R.E."/>
            <person name="Uehling J."/>
            <person name="Grigoriev I.V."/>
            <person name="Vagvolgyi C."/>
            <person name="Papp T."/>
            <person name="Martin F.M."/>
            <person name="Miettinen O."/>
            <person name="Hibbett D.S."/>
            <person name="Nagy L.G."/>
        </authorList>
    </citation>
    <scope>NUCLEOTIDE SEQUENCE [LARGE SCALE GENOMIC DNA]</scope>
    <source>
        <strain evidence="2 3">CBS 962.96</strain>
    </source>
</reference>
<gene>
    <name evidence="2" type="ORF">K435DRAFT_85642</name>
</gene>